<gene>
    <name evidence="2" type="ORF">OLEA9_A096308</name>
</gene>
<reference evidence="2 3" key="1">
    <citation type="submission" date="2019-12" db="EMBL/GenBank/DDBJ databases">
        <authorList>
            <person name="Alioto T."/>
            <person name="Alioto T."/>
            <person name="Gomez Garrido J."/>
        </authorList>
    </citation>
    <scope>NUCLEOTIDE SEQUENCE [LARGE SCALE GENOMIC DNA]</scope>
</reference>
<accession>A0A8S0PTE4</accession>
<dbReference type="OrthoDB" id="67700at2759"/>
<dbReference type="SUPFAM" id="SSF49562">
    <property type="entry name" value="C2 domain (Calcium/lipid-binding domain, CaLB)"/>
    <property type="match status" value="1"/>
</dbReference>
<comment type="caution">
    <text evidence="2">The sequence shown here is derived from an EMBL/GenBank/DDBJ whole genome shotgun (WGS) entry which is preliminary data.</text>
</comment>
<dbReference type="Proteomes" id="UP000594638">
    <property type="component" value="Unassembled WGS sequence"/>
</dbReference>
<feature type="domain" description="C2" evidence="1">
    <location>
        <begin position="9"/>
        <end position="70"/>
    </location>
</feature>
<dbReference type="EMBL" id="CACTIH010000170">
    <property type="protein sequence ID" value="CAA2955959.1"/>
    <property type="molecule type" value="Genomic_DNA"/>
</dbReference>
<dbReference type="InterPro" id="IPR035892">
    <property type="entry name" value="C2_domain_sf"/>
</dbReference>
<proteinExistence type="predicted"/>
<dbReference type="InterPro" id="IPR000008">
    <property type="entry name" value="C2_dom"/>
</dbReference>
<dbReference type="Pfam" id="PF00168">
    <property type="entry name" value="C2"/>
    <property type="match status" value="1"/>
</dbReference>
<dbReference type="PANTHER" id="PTHR31425">
    <property type="entry name" value="PHOSPHORIBOSYLANTHRANILATE TRANSFERASE ISOFORM 1"/>
    <property type="match status" value="1"/>
</dbReference>
<organism evidence="2 3">
    <name type="scientific">Olea europaea subsp. europaea</name>
    <dbReference type="NCBI Taxonomy" id="158383"/>
    <lineage>
        <taxon>Eukaryota</taxon>
        <taxon>Viridiplantae</taxon>
        <taxon>Streptophyta</taxon>
        <taxon>Embryophyta</taxon>
        <taxon>Tracheophyta</taxon>
        <taxon>Spermatophyta</taxon>
        <taxon>Magnoliopsida</taxon>
        <taxon>eudicotyledons</taxon>
        <taxon>Gunneridae</taxon>
        <taxon>Pentapetalae</taxon>
        <taxon>asterids</taxon>
        <taxon>lamiids</taxon>
        <taxon>Lamiales</taxon>
        <taxon>Oleaceae</taxon>
        <taxon>Oleeae</taxon>
        <taxon>Olea</taxon>
    </lineage>
</organism>
<dbReference type="Gramene" id="OE9A096308T1">
    <property type="protein sequence ID" value="OE9A096308C1"/>
    <property type="gene ID" value="OE9A096308"/>
</dbReference>
<dbReference type="InterPro" id="IPR047259">
    <property type="entry name" value="QUIRKY-like"/>
</dbReference>
<evidence type="ECO:0000313" key="2">
    <source>
        <dbReference type="EMBL" id="CAA2955959.1"/>
    </source>
</evidence>
<name>A0A8S0PTE4_OLEEU</name>
<evidence type="ECO:0000313" key="3">
    <source>
        <dbReference type="Proteomes" id="UP000594638"/>
    </source>
</evidence>
<dbReference type="PANTHER" id="PTHR31425:SF43">
    <property type="entry name" value="MULTIPLE C2 DOMAIN AND TRANSMEMBRANE REGION PROTEIN 14"/>
    <property type="match status" value="1"/>
</dbReference>
<sequence length="161" mass="17878">MSIRSSTISSNPMWNEDLVFVAAEPFEPFLTITVEDLTNGQTIGCAKMQVATINKRTEDKSDPRSRWFNLIGDDQTNKPYGGRIHVWVRLEEGYHMLDEAANVTSDVRATAKQSSKPAMGLLEVGIREDTNLLPVNSVKMKDGTCNAALLFIVTVLNDQCD</sequence>
<protein>
    <submittedName>
        <fullName evidence="2">QUIRKY</fullName>
    </submittedName>
</protein>
<dbReference type="AlphaFoldDB" id="A0A8S0PTE4"/>
<dbReference type="Gene3D" id="2.60.40.150">
    <property type="entry name" value="C2 domain"/>
    <property type="match status" value="1"/>
</dbReference>
<evidence type="ECO:0000259" key="1">
    <source>
        <dbReference type="Pfam" id="PF00168"/>
    </source>
</evidence>
<keyword evidence="3" id="KW-1185">Reference proteome</keyword>